<proteinExistence type="predicted"/>
<gene>
    <name evidence="1" type="ORF">CAter282_1681</name>
</gene>
<accession>A0A127QIN2</accession>
<dbReference type="PATRIC" id="fig|279058.17.peg.1793"/>
<dbReference type="EMBL" id="CP013235">
    <property type="protein sequence ID" value="AMP09462.1"/>
    <property type="molecule type" value="Genomic_DNA"/>
</dbReference>
<keyword evidence="2" id="KW-1185">Reference proteome</keyword>
<evidence type="ECO:0000313" key="2">
    <source>
        <dbReference type="Proteomes" id="UP000071778"/>
    </source>
</evidence>
<protein>
    <submittedName>
        <fullName evidence="1">Uncharacterized protein</fullName>
    </submittedName>
</protein>
<dbReference type="AlphaFoldDB" id="A0A127QIN2"/>
<reference evidence="1 2" key="1">
    <citation type="submission" date="2015-11" db="EMBL/GenBank/DDBJ databases">
        <title>Exploring the genomic traits of fungus-feeding bacterial genus Collimonas.</title>
        <authorList>
            <person name="Song C."/>
            <person name="Schmidt R."/>
            <person name="de Jager V."/>
            <person name="Krzyzanowska D."/>
            <person name="Jongedijk E."/>
            <person name="Cankar K."/>
            <person name="Beekwilder J."/>
            <person name="van Veen A."/>
            <person name="de Boer W."/>
            <person name="van Veen J.A."/>
            <person name="Garbeva P."/>
        </authorList>
    </citation>
    <scope>NUCLEOTIDE SEQUENCE [LARGE SCALE GENOMIC DNA]</scope>
    <source>
        <strain evidence="1 2">Ter282</strain>
    </source>
</reference>
<evidence type="ECO:0000313" key="1">
    <source>
        <dbReference type="EMBL" id="AMP09462.1"/>
    </source>
</evidence>
<name>A0A127QIN2_9BURK</name>
<organism evidence="1 2">
    <name type="scientific">Collimonas arenae</name>
    <dbReference type="NCBI Taxonomy" id="279058"/>
    <lineage>
        <taxon>Bacteria</taxon>
        <taxon>Pseudomonadati</taxon>
        <taxon>Pseudomonadota</taxon>
        <taxon>Betaproteobacteria</taxon>
        <taxon>Burkholderiales</taxon>
        <taxon>Oxalobacteraceae</taxon>
        <taxon>Collimonas</taxon>
    </lineage>
</organism>
<sequence length="40" mass="4687">MQVGTMKLLIVYAQQFCDPITRMRCGYEIAHRSDKIIDKI</sequence>
<dbReference type="Proteomes" id="UP000071778">
    <property type="component" value="Chromosome"/>
</dbReference>